<gene>
    <name evidence="1" type="ORF">OGATHE_003617</name>
</gene>
<dbReference type="Proteomes" id="UP000788993">
    <property type="component" value="Unassembled WGS sequence"/>
</dbReference>
<dbReference type="EMBL" id="JAEUBD010001178">
    <property type="protein sequence ID" value="KAH3664802.1"/>
    <property type="molecule type" value="Genomic_DNA"/>
</dbReference>
<comment type="caution">
    <text evidence="1">The sequence shown here is derived from an EMBL/GenBank/DDBJ whole genome shotgun (WGS) entry which is preliminary data.</text>
</comment>
<evidence type="ECO:0000313" key="2">
    <source>
        <dbReference type="Proteomes" id="UP000788993"/>
    </source>
</evidence>
<keyword evidence="2" id="KW-1185">Reference proteome</keyword>
<protein>
    <submittedName>
        <fullName evidence="1">Uncharacterized protein</fullName>
    </submittedName>
</protein>
<accession>A0A9P8P408</accession>
<dbReference type="AlphaFoldDB" id="A0A9P8P408"/>
<evidence type="ECO:0000313" key="1">
    <source>
        <dbReference type="EMBL" id="KAH3664802.1"/>
    </source>
</evidence>
<sequence length="207" mass="19980">MSPSPLAVTGGDSSEAAGSNDFGNSFLVKELALDFDLVLEPNVLAPSKESTFLGVDGEPGAETAGTEVVIGATKAPGVEADAIVVPFLISGSSWIGSTDLLVSASLAISATSAPFSSCSVTASMPAASIAAAATSAAAPVAVIVVITSDGAFDLLGLLDSVDDGELASAVGSATAATSLETFSSGLPGSATGVIDAAVSGFGSSDDF</sequence>
<organism evidence="1 2">
    <name type="scientific">Ogataea polymorpha</name>
    <dbReference type="NCBI Taxonomy" id="460523"/>
    <lineage>
        <taxon>Eukaryota</taxon>
        <taxon>Fungi</taxon>
        <taxon>Dikarya</taxon>
        <taxon>Ascomycota</taxon>
        <taxon>Saccharomycotina</taxon>
        <taxon>Pichiomycetes</taxon>
        <taxon>Pichiales</taxon>
        <taxon>Pichiaceae</taxon>
        <taxon>Ogataea</taxon>
    </lineage>
</organism>
<name>A0A9P8P408_9ASCO</name>
<reference evidence="1" key="1">
    <citation type="journal article" date="2021" name="Open Biol.">
        <title>Shared evolutionary footprints suggest mitochondrial oxidative damage underlies multiple complex I losses in fungi.</title>
        <authorList>
            <person name="Schikora-Tamarit M.A."/>
            <person name="Marcet-Houben M."/>
            <person name="Nosek J."/>
            <person name="Gabaldon T."/>
        </authorList>
    </citation>
    <scope>NUCLEOTIDE SEQUENCE</scope>
    <source>
        <strain evidence="1">NCAIM Y.01608</strain>
    </source>
</reference>
<proteinExistence type="predicted"/>
<reference evidence="1" key="2">
    <citation type="submission" date="2021-01" db="EMBL/GenBank/DDBJ databases">
        <authorList>
            <person name="Schikora-Tamarit M.A."/>
        </authorList>
    </citation>
    <scope>NUCLEOTIDE SEQUENCE</scope>
    <source>
        <strain evidence="1">NCAIM Y.01608</strain>
    </source>
</reference>